<accession>W4FAV2</accession>
<evidence type="ECO:0000313" key="1">
    <source>
        <dbReference type="EMBL" id="ETV63951.1"/>
    </source>
</evidence>
<protein>
    <submittedName>
        <fullName evidence="1">Uncharacterized protein</fullName>
    </submittedName>
</protein>
<dbReference type="VEuPathDB" id="FungiDB:H257_19110"/>
<dbReference type="RefSeq" id="XP_009846559.1">
    <property type="nucleotide sequence ID" value="XM_009848257.1"/>
</dbReference>
<dbReference type="EMBL" id="KI913470">
    <property type="protein sequence ID" value="ETV63951.1"/>
    <property type="molecule type" value="Genomic_DNA"/>
</dbReference>
<reference evidence="1" key="1">
    <citation type="submission" date="2013-12" db="EMBL/GenBank/DDBJ databases">
        <title>The Genome Sequence of Aphanomyces astaci APO3.</title>
        <authorList>
            <consortium name="The Broad Institute Genomics Platform"/>
            <person name="Russ C."/>
            <person name="Tyler B."/>
            <person name="van West P."/>
            <person name="Dieguez-Uribeondo J."/>
            <person name="Young S.K."/>
            <person name="Zeng Q."/>
            <person name="Gargeya S."/>
            <person name="Fitzgerald M."/>
            <person name="Abouelleil A."/>
            <person name="Alvarado L."/>
            <person name="Chapman S.B."/>
            <person name="Gainer-Dewar J."/>
            <person name="Goldberg J."/>
            <person name="Griggs A."/>
            <person name="Gujja S."/>
            <person name="Hansen M."/>
            <person name="Howarth C."/>
            <person name="Imamovic A."/>
            <person name="Ireland A."/>
            <person name="Larimer J."/>
            <person name="McCowan C."/>
            <person name="Murphy C."/>
            <person name="Pearson M."/>
            <person name="Poon T.W."/>
            <person name="Priest M."/>
            <person name="Roberts A."/>
            <person name="Saif S."/>
            <person name="Shea T."/>
            <person name="Sykes S."/>
            <person name="Wortman J."/>
            <person name="Nusbaum C."/>
            <person name="Birren B."/>
        </authorList>
    </citation>
    <scope>NUCLEOTIDE SEQUENCE [LARGE SCALE GENOMIC DNA]</scope>
    <source>
        <strain evidence="1">APO3</strain>
    </source>
</reference>
<sequence length="140" mass="15254">MAQCSALCPVTESTCQGDALKHVGSTSGGDGIPVVTRSIRPFHGMSFGKGQLTDGVMLLPLAKTVRQRQFVLALLATQHVEQPLIPEVRFNLDDTTDANAVLDYRFDVVGIRKLGYYLGLPAVVVARDVQNIWTIPLVYL</sequence>
<name>W4FAV2_APHAT</name>
<proteinExistence type="predicted"/>
<gene>
    <name evidence="1" type="ORF">H257_19110</name>
</gene>
<organism evidence="1">
    <name type="scientific">Aphanomyces astaci</name>
    <name type="common">Crayfish plague agent</name>
    <dbReference type="NCBI Taxonomy" id="112090"/>
    <lineage>
        <taxon>Eukaryota</taxon>
        <taxon>Sar</taxon>
        <taxon>Stramenopiles</taxon>
        <taxon>Oomycota</taxon>
        <taxon>Saprolegniomycetes</taxon>
        <taxon>Saprolegniales</taxon>
        <taxon>Verrucalvaceae</taxon>
        <taxon>Aphanomyces</taxon>
    </lineage>
</organism>
<dbReference type="OrthoDB" id="78283at2759"/>
<dbReference type="AlphaFoldDB" id="W4FAV2"/>
<dbReference type="GeneID" id="20821106"/>